<keyword evidence="4" id="KW-0732">Signal</keyword>
<gene>
    <name evidence="5" type="ORF">AB675_2561</name>
</gene>
<dbReference type="RefSeq" id="XP_018004853.1">
    <property type="nucleotide sequence ID" value="XM_018142542.1"/>
</dbReference>
<feature type="compositionally biased region" description="Pro residues" evidence="3">
    <location>
        <begin position="118"/>
        <end position="143"/>
    </location>
</feature>
<evidence type="ECO:0000313" key="6">
    <source>
        <dbReference type="Proteomes" id="UP000038010"/>
    </source>
</evidence>
<dbReference type="GO" id="GO:0004521">
    <property type="term" value="F:RNA endonuclease activity"/>
    <property type="evidence" value="ECO:0007669"/>
    <property type="project" value="InterPro"/>
</dbReference>
<feature type="region of interest" description="Disordered" evidence="3">
    <location>
        <begin position="110"/>
        <end position="147"/>
    </location>
</feature>
<dbReference type="InterPro" id="IPR000026">
    <property type="entry name" value="N1-like"/>
</dbReference>
<dbReference type="GO" id="GO:0016787">
    <property type="term" value="F:hydrolase activity"/>
    <property type="evidence" value="ECO:0007669"/>
    <property type="project" value="UniProtKB-KW"/>
</dbReference>
<dbReference type="AlphaFoldDB" id="A0A0N1HGR7"/>
<name>A0A0N1HGR7_9EURO</name>
<evidence type="ECO:0000256" key="3">
    <source>
        <dbReference type="SAM" id="MobiDB-lite"/>
    </source>
</evidence>
<feature type="chain" id="PRO_5005873261" evidence="4">
    <location>
        <begin position="26"/>
        <end position="186"/>
    </location>
</feature>
<evidence type="ECO:0000256" key="1">
    <source>
        <dbReference type="ARBA" id="ARBA00022722"/>
    </source>
</evidence>
<sequence>MLGQHLLPLITWVLALCDKPSFTGAAPNNHGLILARAIVNPPDDITCTSKDYDWYWPCTVPWYEFPIRRNGQIYEGGYAGPDRVVFSSLAVGSPDTVLCGIITHSDRTSGHELCGAAPEPPAPAPTSPPPSPSPPPPPTPPPTCSTAQTPLQAATLVSALDVRVPMAPREHVIEMANVFSEELFLT</sequence>
<dbReference type="Pfam" id="PF00545">
    <property type="entry name" value="Ribonuclease"/>
    <property type="match status" value="1"/>
</dbReference>
<dbReference type="InterPro" id="IPR016191">
    <property type="entry name" value="Ribonuclease/ribotoxin"/>
</dbReference>
<protein>
    <submittedName>
        <fullName evidence="5">Uncharacterized protein</fullName>
    </submittedName>
</protein>
<keyword evidence="1" id="KW-0540">Nuclease</keyword>
<reference evidence="5 6" key="1">
    <citation type="submission" date="2015-06" db="EMBL/GenBank/DDBJ databases">
        <title>Draft genome of the ant-associated black yeast Phialophora attae CBS 131958.</title>
        <authorList>
            <person name="Moreno L.F."/>
            <person name="Stielow B.J."/>
            <person name="de Hoog S."/>
            <person name="Vicente V.A."/>
            <person name="Weiss V.A."/>
            <person name="de Vries M."/>
            <person name="Cruz L.M."/>
            <person name="Souza E.M."/>
        </authorList>
    </citation>
    <scope>NUCLEOTIDE SEQUENCE [LARGE SCALE GENOMIC DNA]</scope>
    <source>
        <strain evidence="5 6">CBS 131958</strain>
    </source>
</reference>
<comment type="caution">
    <text evidence="5">The sequence shown here is derived from an EMBL/GenBank/DDBJ whole genome shotgun (WGS) entry which is preliminary data.</text>
</comment>
<dbReference type="OrthoDB" id="5425539at2759"/>
<dbReference type="EMBL" id="LFJN01000002">
    <property type="protein sequence ID" value="KPI44890.1"/>
    <property type="molecule type" value="Genomic_DNA"/>
</dbReference>
<dbReference type="GeneID" id="28734422"/>
<dbReference type="GO" id="GO:0003723">
    <property type="term" value="F:RNA binding"/>
    <property type="evidence" value="ECO:0007669"/>
    <property type="project" value="InterPro"/>
</dbReference>
<evidence type="ECO:0000256" key="4">
    <source>
        <dbReference type="SAM" id="SignalP"/>
    </source>
</evidence>
<dbReference type="VEuPathDB" id="FungiDB:AB675_2561"/>
<evidence type="ECO:0000313" key="5">
    <source>
        <dbReference type="EMBL" id="KPI44890.1"/>
    </source>
</evidence>
<feature type="signal peptide" evidence="4">
    <location>
        <begin position="1"/>
        <end position="25"/>
    </location>
</feature>
<proteinExistence type="predicted"/>
<accession>A0A0N1HGR7</accession>
<keyword evidence="2" id="KW-0378">Hydrolase</keyword>
<dbReference type="SUPFAM" id="SSF53933">
    <property type="entry name" value="Microbial ribonucleases"/>
    <property type="match status" value="1"/>
</dbReference>
<organism evidence="5 6">
    <name type="scientific">Cyphellophora attinorum</name>
    <dbReference type="NCBI Taxonomy" id="1664694"/>
    <lineage>
        <taxon>Eukaryota</taxon>
        <taxon>Fungi</taxon>
        <taxon>Dikarya</taxon>
        <taxon>Ascomycota</taxon>
        <taxon>Pezizomycotina</taxon>
        <taxon>Eurotiomycetes</taxon>
        <taxon>Chaetothyriomycetidae</taxon>
        <taxon>Chaetothyriales</taxon>
        <taxon>Cyphellophoraceae</taxon>
        <taxon>Cyphellophora</taxon>
    </lineage>
</organism>
<keyword evidence="6" id="KW-1185">Reference proteome</keyword>
<evidence type="ECO:0000256" key="2">
    <source>
        <dbReference type="ARBA" id="ARBA00022801"/>
    </source>
</evidence>
<dbReference type="Gene3D" id="3.10.450.30">
    <property type="entry name" value="Microbial ribonucleases"/>
    <property type="match status" value="1"/>
</dbReference>
<dbReference type="Proteomes" id="UP000038010">
    <property type="component" value="Unassembled WGS sequence"/>
</dbReference>